<organism evidence="1 2">
    <name type="scientific">Kribbella sindirgiensis</name>
    <dbReference type="NCBI Taxonomy" id="1124744"/>
    <lineage>
        <taxon>Bacteria</taxon>
        <taxon>Bacillati</taxon>
        <taxon>Actinomycetota</taxon>
        <taxon>Actinomycetes</taxon>
        <taxon>Propionibacteriales</taxon>
        <taxon>Kribbellaceae</taxon>
        <taxon>Kribbella</taxon>
    </lineage>
</organism>
<gene>
    <name evidence="1" type="ORF">E0H50_07535</name>
</gene>
<dbReference type="AlphaFoldDB" id="A0A4R0J1P3"/>
<accession>A0A4R0J1P3</accession>
<dbReference type="Proteomes" id="UP000292695">
    <property type="component" value="Unassembled WGS sequence"/>
</dbReference>
<evidence type="ECO:0000313" key="2">
    <source>
        <dbReference type="Proteomes" id="UP000292695"/>
    </source>
</evidence>
<keyword evidence="2" id="KW-1185">Reference proteome</keyword>
<dbReference type="EMBL" id="SJKA01000002">
    <property type="protein sequence ID" value="TCC39759.1"/>
    <property type="molecule type" value="Genomic_DNA"/>
</dbReference>
<comment type="caution">
    <text evidence="1">The sequence shown here is derived from an EMBL/GenBank/DDBJ whole genome shotgun (WGS) entry which is preliminary data.</text>
</comment>
<dbReference type="RefSeq" id="WP_131285860.1">
    <property type="nucleotide sequence ID" value="NZ_SJKA01000002.1"/>
</dbReference>
<proteinExistence type="predicted"/>
<sequence length="140" mass="15465">MVDFEAFDAQLLELADSLEDADDATVAAEVVRMKALAEQIEDERSRELALIRAGKLPELISGPQPGTSPQYWRASTLLAQVISDKGSAADQIAHAERVKAEIGELARQAPPRESRTILRMNSTLKRLIDRRRREIGNDGS</sequence>
<evidence type="ECO:0000313" key="1">
    <source>
        <dbReference type="EMBL" id="TCC39759.1"/>
    </source>
</evidence>
<reference evidence="1 2" key="1">
    <citation type="submission" date="2019-02" db="EMBL/GenBank/DDBJ databases">
        <title>Kribbella capetownensis sp. nov. and Kribbella speibonae sp. nov., isolated from soil.</title>
        <authorList>
            <person name="Curtis S.M."/>
            <person name="Norton I."/>
            <person name="Everest G.J."/>
            <person name="Meyers P.R."/>
        </authorList>
    </citation>
    <scope>NUCLEOTIDE SEQUENCE [LARGE SCALE GENOMIC DNA]</scope>
    <source>
        <strain evidence="1 2">DSM 27082</strain>
    </source>
</reference>
<name>A0A4R0J1P3_9ACTN</name>
<dbReference type="OrthoDB" id="3828041at2"/>
<protein>
    <submittedName>
        <fullName evidence="1">Uncharacterized protein</fullName>
    </submittedName>
</protein>